<proteinExistence type="predicted"/>
<evidence type="ECO:0000313" key="1">
    <source>
        <dbReference type="EMBL" id="KAF9610879.1"/>
    </source>
</evidence>
<dbReference type="Proteomes" id="UP000631114">
    <property type="component" value="Unassembled WGS sequence"/>
</dbReference>
<dbReference type="EMBL" id="JADFTS010000004">
    <property type="protein sequence ID" value="KAF9610879.1"/>
    <property type="molecule type" value="Genomic_DNA"/>
</dbReference>
<accession>A0A835I5M4</accession>
<dbReference type="AlphaFoldDB" id="A0A835I5M4"/>
<comment type="caution">
    <text evidence="1">The sequence shown here is derived from an EMBL/GenBank/DDBJ whole genome shotgun (WGS) entry which is preliminary data.</text>
</comment>
<feature type="non-terminal residue" evidence="1">
    <location>
        <position position="119"/>
    </location>
</feature>
<organism evidence="1 2">
    <name type="scientific">Coptis chinensis</name>
    <dbReference type="NCBI Taxonomy" id="261450"/>
    <lineage>
        <taxon>Eukaryota</taxon>
        <taxon>Viridiplantae</taxon>
        <taxon>Streptophyta</taxon>
        <taxon>Embryophyta</taxon>
        <taxon>Tracheophyta</taxon>
        <taxon>Spermatophyta</taxon>
        <taxon>Magnoliopsida</taxon>
        <taxon>Ranunculales</taxon>
        <taxon>Ranunculaceae</taxon>
        <taxon>Coptidoideae</taxon>
        <taxon>Coptis</taxon>
    </lineage>
</organism>
<gene>
    <name evidence="1" type="ORF">IFM89_025341</name>
</gene>
<evidence type="ECO:0000313" key="2">
    <source>
        <dbReference type="Proteomes" id="UP000631114"/>
    </source>
</evidence>
<protein>
    <submittedName>
        <fullName evidence="1">Uncharacterized protein</fullName>
    </submittedName>
</protein>
<name>A0A835I5M4_9MAGN</name>
<reference evidence="1 2" key="1">
    <citation type="submission" date="2020-10" db="EMBL/GenBank/DDBJ databases">
        <title>The Coptis chinensis genome and diversification of protoberbering-type alkaloids.</title>
        <authorList>
            <person name="Wang B."/>
            <person name="Shu S."/>
            <person name="Song C."/>
            <person name="Liu Y."/>
        </authorList>
    </citation>
    <scope>NUCLEOTIDE SEQUENCE [LARGE SCALE GENOMIC DNA]</scope>
    <source>
        <strain evidence="1">HL-2020</strain>
        <tissue evidence="1">Leaf</tissue>
    </source>
</reference>
<sequence>RVNAGSVTSALTLNEEKLIEKCEGGFKENMSAMGSMNFEETASLCNDEECGACMDLEEKEKHPEIFRPKRVISNTFKFFLHGLVRKRLFCVPMRKGARMDLEEKEKHPEIFRINRKSHF</sequence>
<keyword evidence="2" id="KW-1185">Reference proteome</keyword>